<evidence type="ECO:0000256" key="10">
    <source>
        <dbReference type="ARBA" id="ARBA00023004"/>
    </source>
</evidence>
<dbReference type="InterPro" id="IPR001128">
    <property type="entry name" value="Cyt_P450"/>
</dbReference>
<keyword evidence="11" id="KW-0503">Monooxygenase</keyword>
<evidence type="ECO:0000256" key="4">
    <source>
        <dbReference type="ARBA" id="ARBA00010617"/>
    </source>
</evidence>
<gene>
    <name evidence="14" type="ORF">LAESUDRAFT_753974</name>
</gene>
<keyword evidence="6 13" id="KW-0812">Transmembrane</keyword>
<dbReference type="Proteomes" id="UP000076871">
    <property type="component" value="Unassembled WGS sequence"/>
</dbReference>
<dbReference type="InterPro" id="IPR050364">
    <property type="entry name" value="Cytochrome_P450_fung"/>
</dbReference>
<protein>
    <submittedName>
        <fullName evidence="14">Cytochrome P450</fullName>
    </submittedName>
</protein>
<dbReference type="OrthoDB" id="1055148at2759"/>
<accession>A0A165IDP9</accession>
<keyword evidence="12 13" id="KW-0472">Membrane</keyword>
<dbReference type="GO" id="GO:0004497">
    <property type="term" value="F:monooxygenase activity"/>
    <property type="evidence" value="ECO:0007669"/>
    <property type="project" value="UniProtKB-KW"/>
</dbReference>
<evidence type="ECO:0000256" key="13">
    <source>
        <dbReference type="SAM" id="Phobius"/>
    </source>
</evidence>
<keyword evidence="15" id="KW-1185">Reference proteome</keyword>
<organism evidence="14 15">
    <name type="scientific">Laetiporus sulphureus 93-53</name>
    <dbReference type="NCBI Taxonomy" id="1314785"/>
    <lineage>
        <taxon>Eukaryota</taxon>
        <taxon>Fungi</taxon>
        <taxon>Dikarya</taxon>
        <taxon>Basidiomycota</taxon>
        <taxon>Agaricomycotina</taxon>
        <taxon>Agaricomycetes</taxon>
        <taxon>Polyporales</taxon>
        <taxon>Laetiporus</taxon>
    </lineage>
</organism>
<dbReference type="PANTHER" id="PTHR46300:SF7">
    <property type="entry name" value="P450, PUTATIVE (EUROFUNG)-RELATED"/>
    <property type="match status" value="1"/>
</dbReference>
<dbReference type="InterPro" id="IPR036396">
    <property type="entry name" value="Cyt_P450_sf"/>
</dbReference>
<sequence>MAAGREQSTCIAIFFCLALVYFGITVINKRKRTLLLPPGPTRLPLLGNIHQVPFQYQYYTFTQWAREYGEIVYTRFFQQDVVIVNTLRVAQELMEKRGIIYSDRPRFVVLAEVRLFHPNYGLMPYGDEWRRQRKWAQTTFQARGTLETYRPLQQREVRSMLSSLIQAPENFAKHINRYVAGTSMEAALDLGRVGSSLADFFPIFQHIPCWMPGAGFKREALRLRRAVEEVTNMPFEHVKTAMSSGTAKTSFVRRILEETSELATNAEDERRIKASAAMMHAAGMNTMPAVMISFILAMVVHPDVYRKAQVEMDAVVGRSRLPNLDDRLALPYLECVLKEVYRWCCPVPLGAPHAILIDDQYHNYLIPGKSTVIPNIWAMSRDPEIYTEADVFDPDRFSHSLPDTDDLTDPRKYIFGLGRRYESFVGLMYLHFLTAR</sequence>
<keyword evidence="8 13" id="KW-1133">Transmembrane helix</keyword>
<dbReference type="RefSeq" id="XP_040770447.1">
    <property type="nucleotide sequence ID" value="XM_040911827.1"/>
</dbReference>
<dbReference type="InterPro" id="IPR002401">
    <property type="entry name" value="Cyt_P450_E_grp-I"/>
</dbReference>
<keyword evidence="7" id="KW-0479">Metal-binding</keyword>
<dbReference type="PANTHER" id="PTHR46300">
    <property type="entry name" value="P450, PUTATIVE (EUROFUNG)-RELATED-RELATED"/>
    <property type="match status" value="1"/>
</dbReference>
<dbReference type="GO" id="GO:0005506">
    <property type="term" value="F:iron ion binding"/>
    <property type="evidence" value="ECO:0007669"/>
    <property type="project" value="InterPro"/>
</dbReference>
<dbReference type="CDD" id="cd11065">
    <property type="entry name" value="CYP64-like"/>
    <property type="match status" value="1"/>
</dbReference>
<dbReference type="PRINTS" id="PR00463">
    <property type="entry name" value="EP450I"/>
</dbReference>
<dbReference type="Gene3D" id="1.10.630.10">
    <property type="entry name" value="Cytochrome P450"/>
    <property type="match status" value="1"/>
</dbReference>
<evidence type="ECO:0000256" key="7">
    <source>
        <dbReference type="ARBA" id="ARBA00022723"/>
    </source>
</evidence>
<evidence type="ECO:0000256" key="9">
    <source>
        <dbReference type="ARBA" id="ARBA00023002"/>
    </source>
</evidence>
<dbReference type="GO" id="GO:0020037">
    <property type="term" value="F:heme binding"/>
    <property type="evidence" value="ECO:0007669"/>
    <property type="project" value="InterPro"/>
</dbReference>
<name>A0A165IDP9_9APHY</name>
<comment type="subcellular location">
    <subcellularLocation>
        <location evidence="2">Membrane</location>
        <topology evidence="2">Single-pass membrane protein</topology>
    </subcellularLocation>
</comment>
<evidence type="ECO:0000256" key="8">
    <source>
        <dbReference type="ARBA" id="ARBA00022989"/>
    </source>
</evidence>
<dbReference type="Pfam" id="PF00067">
    <property type="entry name" value="p450"/>
    <property type="match status" value="2"/>
</dbReference>
<evidence type="ECO:0000256" key="12">
    <source>
        <dbReference type="ARBA" id="ARBA00023136"/>
    </source>
</evidence>
<keyword evidence="10" id="KW-0408">Iron</keyword>
<evidence type="ECO:0000313" key="15">
    <source>
        <dbReference type="Proteomes" id="UP000076871"/>
    </source>
</evidence>
<reference evidence="14 15" key="1">
    <citation type="journal article" date="2016" name="Mol. Biol. Evol.">
        <title>Comparative Genomics of Early-Diverging Mushroom-Forming Fungi Provides Insights into the Origins of Lignocellulose Decay Capabilities.</title>
        <authorList>
            <person name="Nagy L.G."/>
            <person name="Riley R."/>
            <person name="Tritt A."/>
            <person name="Adam C."/>
            <person name="Daum C."/>
            <person name="Floudas D."/>
            <person name="Sun H."/>
            <person name="Yadav J.S."/>
            <person name="Pangilinan J."/>
            <person name="Larsson K.H."/>
            <person name="Matsuura K."/>
            <person name="Barry K."/>
            <person name="Labutti K."/>
            <person name="Kuo R."/>
            <person name="Ohm R.A."/>
            <person name="Bhattacharya S.S."/>
            <person name="Shirouzu T."/>
            <person name="Yoshinaga Y."/>
            <person name="Martin F.M."/>
            <person name="Grigoriev I.V."/>
            <person name="Hibbett D.S."/>
        </authorList>
    </citation>
    <scope>NUCLEOTIDE SEQUENCE [LARGE SCALE GENOMIC DNA]</scope>
    <source>
        <strain evidence="14 15">93-53</strain>
    </source>
</reference>
<keyword evidence="5" id="KW-0349">Heme</keyword>
<evidence type="ECO:0000256" key="6">
    <source>
        <dbReference type="ARBA" id="ARBA00022692"/>
    </source>
</evidence>
<proteinExistence type="inferred from homology"/>
<dbReference type="AlphaFoldDB" id="A0A165IDP9"/>
<dbReference type="STRING" id="1314785.A0A165IDP9"/>
<evidence type="ECO:0000256" key="5">
    <source>
        <dbReference type="ARBA" id="ARBA00022617"/>
    </source>
</evidence>
<evidence type="ECO:0000256" key="11">
    <source>
        <dbReference type="ARBA" id="ARBA00023033"/>
    </source>
</evidence>
<dbReference type="SUPFAM" id="SSF48264">
    <property type="entry name" value="Cytochrome P450"/>
    <property type="match status" value="1"/>
</dbReference>
<comment type="similarity">
    <text evidence="4">Belongs to the cytochrome P450 family.</text>
</comment>
<dbReference type="GO" id="GO:0016020">
    <property type="term" value="C:membrane"/>
    <property type="evidence" value="ECO:0007669"/>
    <property type="project" value="UniProtKB-SubCell"/>
</dbReference>
<dbReference type="EMBL" id="KV427605">
    <property type="protein sequence ID" value="KZT12937.1"/>
    <property type="molecule type" value="Genomic_DNA"/>
</dbReference>
<comment type="pathway">
    <text evidence="3">Secondary metabolite biosynthesis.</text>
</comment>
<evidence type="ECO:0000256" key="1">
    <source>
        <dbReference type="ARBA" id="ARBA00001971"/>
    </source>
</evidence>
<comment type="cofactor">
    <cofactor evidence="1">
        <name>heme</name>
        <dbReference type="ChEBI" id="CHEBI:30413"/>
    </cofactor>
</comment>
<dbReference type="InParanoid" id="A0A165IDP9"/>
<evidence type="ECO:0000256" key="2">
    <source>
        <dbReference type="ARBA" id="ARBA00004167"/>
    </source>
</evidence>
<dbReference type="GO" id="GO:0016705">
    <property type="term" value="F:oxidoreductase activity, acting on paired donors, with incorporation or reduction of molecular oxygen"/>
    <property type="evidence" value="ECO:0007669"/>
    <property type="project" value="InterPro"/>
</dbReference>
<evidence type="ECO:0000313" key="14">
    <source>
        <dbReference type="EMBL" id="KZT12937.1"/>
    </source>
</evidence>
<evidence type="ECO:0000256" key="3">
    <source>
        <dbReference type="ARBA" id="ARBA00005179"/>
    </source>
</evidence>
<feature type="transmembrane region" description="Helical" evidence="13">
    <location>
        <begin position="6"/>
        <end position="27"/>
    </location>
</feature>
<dbReference type="GeneID" id="63828855"/>
<keyword evidence="9" id="KW-0560">Oxidoreductase</keyword>